<dbReference type="RefSeq" id="WP_015514466.1">
    <property type="nucleotide sequence ID" value="NC_021009.1"/>
</dbReference>
<name>D4J977_9FIRM</name>
<evidence type="ECO:0000313" key="1">
    <source>
        <dbReference type="EMBL" id="CBK80898.1"/>
    </source>
</evidence>
<reference evidence="1 2" key="1">
    <citation type="submission" date="2010-03" db="EMBL/GenBank/DDBJ databases">
        <title>The genome sequence of Coprococcus catus GD/7.</title>
        <authorList>
            <consortium name="metaHIT consortium -- http://www.metahit.eu/"/>
            <person name="Pajon A."/>
            <person name="Turner K."/>
            <person name="Parkhill J."/>
            <person name="Duncan S."/>
            <person name="Flint H."/>
        </authorList>
    </citation>
    <scope>NUCLEOTIDE SEQUENCE [LARGE SCALE GENOMIC DNA]</scope>
    <source>
        <strain evidence="1 2">GD/7</strain>
    </source>
</reference>
<accession>D4J977</accession>
<dbReference type="KEGG" id="cct:CC1_22040"/>
<protein>
    <submittedName>
        <fullName evidence="1">Uncharacterized protein</fullName>
    </submittedName>
</protein>
<evidence type="ECO:0000313" key="2">
    <source>
        <dbReference type="Proteomes" id="UP000008798"/>
    </source>
</evidence>
<dbReference type="EMBL" id="FP929038">
    <property type="protein sequence ID" value="CBK80898.1"/>
    <property type="molecule type" value="Genomic_DNA"/>
</dbReference>
<gene>
    <name evidence="1" type="ORF">CC1_22040</name>
</gene>
<dbReference type="HOGENOM" id="CLU_1303173_0_0_9"/>
<dbReference type="AlphaFoldDB" id="D4J977"/>
<proteinExistence type="predicted"/>
<sequence length="211" mass="23962">MYISKENFMEANLSGICRINVIDYSDYIAEKSHDGGHYAFYTTFVKEEYDDKSWYIMYSSSSDFACCPVCGQFADHNDPNEDTYYDSGYTCGEFEIVSTDEMKERIEQMDDIEIQILRRRIKLSGNDNMGVMFESDAPDAVIDEAVENSRTCVDFTSVCADILYRIAKAGYKADVLSDNAGSIPVPYWGREINLEKCGFIFSTNKGTELEA</sequence>
<reference evidence="1 2" key="2">
    <citation type="submission" date="2010-03" db="EMBL/GenBank/DDBJ databases">
        <authorList>
            <person name="Pajon A."/>
        </authorList>
    </citation>
    <scope>NUCLEOTIDE SEQUENCE [LARGE SCALE GENOMIC DNA]</scope>
    <source>
        <strain evidence="1 2">GD/7</strain>
    </source>
</reference>
<dbReference type="PATRIC" id="fig|717962.3.peg.2115"/>
<organism evidence="1 2">
    <name type="scientific">Coprococcus catus GD/7</name>
    <dbReference type="NCBI Taxonomy" id="717962"/>
    <lineage>
        <taxon>Bacteria</taxon>
        <taxon>Bacillati</taxon>
        <taxon>Bacillota</taxon>
        <taxon>Clostridia</taxon>
        <taxon>Lachnospirales</taxon>
        <taxon>Lachnospiraceae</taxon>
        <taxon>Coprococcus</taxon>
    </lineage>
</organism>
<dbReference type="Proteomes" id="UP000008798">
    <property type="component" value="Chromosome"/>
</dbReference>